<dbReference type="GeneTree" id="ENSGT00950000183391"/>
<evidence type="ECO:0000256" key="10">
    <source>
        <dbReference type="SAM" id="SignalP"/>
    </source>
</evidence>
<dbReference type="Gene3D" id="2.60.40.10">
    <property type="entry name" value="Immunoglobulins"/>
    <property type="match status" value="1"/>
</dbReference>
<dbReference type="PANTHER" id="PTHR19433">
    <property type="entry name" value="T-CELL RECEPTOR ALPHA CHAIN V REGION-RELATED"/>
    <property type="match status" value="1"/>
</dbReference>
<dbReference type="SMART" id="SM00409">
    <property type="entry name" value="IG"/>
    <property type="match status" value="1"/>
</dbReference>
<keyword evidence="9" id="KW-1133">Transmembrane helix</keyword>
<dbReference type="AlphaFoldDB" id="A0AAX7TXV7"/>
<keyword evidence="9" id="KW-0812">Transmembrane</keyword>
<evidence type="ECO:0000256" key="7">
    <source>
        <dbReference type="ARBA" id="ARBA00023180"/>
    </source>
</evidence>
<sequence>MLQSYNMNTFTLITTLLFCRLSEYCSLITLTWNKHLHVHSKNFLFFCLQKVNRLSSVLVSDWISTSVSQTVEVQPGEEVTLQCTNISSYSGVTFWFRLINRTNASCIAVMFERTKSVSYCDGLQSESFEMSSNISTVFLKIKQVAVSDSGLYFCGFYTSGRPLFSVKHLKVQGYDELDDDINNMSQNISGDKMEVMCAIFATLTVFLILIIAGLLVKIKKHQKAEDEQQDQQQSENLGSDDVNYATVTFGRKPRRREPEPNVVYAATR</sequence>
<dbReference type="PANTHER" id="PTHR19433:SF111">
    <property type="entry name" value="T CELL RECEPTOR ALPHA VARIABLE 4"/>
    <property type="match status" value="1"/>
</dbReference>
<reference evidence="12" key="2">
    <citation type="submission" date="2025-08" db="UniProtKB">
        <authorList>
            <consortium name="Ensembl"/>
        </authorList>
    </citation>
    <scope>IDENTIFICATION</scope>
</reference>
<keyword evidence="3 10" id="KW-0732">Signal</keyword>
<keyword evidence="13" id="KW-1185">Reference proteome</keyword>
<evidence type="ECO:0000256" key="1">
    <source>
        <dbReference type="ARBA" id="ARBA00004236"/>
    </source>
</evidence>
<evidence type="ECO:0000256" key="8">
    <source>
        <dbReference type="SAM" id="MobiDB-lite"/>
    </source>
</evidence>
<feature type="domain" description="Immunoglobulin" evidence="11">
    <location>
        <begin position="68"/>
        <end position="172"/>
    </location>
</feature>
<keyword evidence="5 9" id="KW-0472">Membrane</keyword>
<dbReference type="GO" id="GO:0009617">
    <property type="term" value="P:response to bacterium"/>
    <property type="evidence" value="ECO:0007669"/>
    <property type="project" value="TreeGrafter"/>
</dbReference>
<dbReference type="GO" id="GO:0002376">
    <property type="term" value="P:immune system process"/>
    <property type="evidence" value="ECO:0007669"/>
    <property type="project" value="UniProtKB-KW"/>
</dbReference>
<evidence type="ECO:0000313" key="12">
    <source>
        <dbReference type="Ensembl" id="ENSACLP00000062168.1"/>
    </source>
</evidence>
<accession>A0AAX7TXV7</accession>
<dbReference type="SUPFAM" id="SSF48726">
    <property type="entry name" value="Immunoglobulin"/>
    <property type="match status" value="1"/>
</dbReference>
<evidence type="ECO:0000256" key="5">
    <source>
        <dbReference type="ARBA" id="ARBA00023136"/>
    </source>
</evidence>
<dbReference type="InterPro" id="IPR036179">
    <property type="entry name" value="Ig-like_dom_sf"/>
</dbReference>
<evidence type="ECO:0000256" key="4">
    <source>
        <dbReference type="ARBA" id="ARBA00022859"/>
    </source>
</evidence>
<feature type="region of interest" description="Disordered" evidence="8">
    <location>
        <begin position="226"/>
        <end position="268"/>
    </location>
</feature>
<organism evidence="12 13">
    <name type="scientific">Astatotilapia calliptera</name>
    <name type="common">Eastern happy</name>
    <name type="synonym">Chromis callipterus</name>
    <dbReference type="NCBI Taxonomy" id="8154"/>
    <lineage>
        <taxon>Eukaryota</taxon>
        <taxon>Metazoa</taxon>
        <taxon>Chordata</taxon>
        <taxon>Craniata</taxon>
        <taxon>Vertebrata</taxon>
        <taxon>Euteleostomi</taxon>
        <taxon>Actinopterygii</taxon>
        <taxon>Neopterygii</taxon>
        <taxon>Teleostei</taxon>
        <taxon>Neoteleostei</taxon>
        <taxon>Acanthomorphata</taxon>
        <taxon>Ovalentaria</taxon>
        <taxon>Cichlomorphae</taxon>
        <taxon>Cichliformes</taxon>
        <taxon>Cichlidae</taxon>
        <taxon>African cichlids</taxon>
        <taxon>Pseudocrenilabrinae</taxon>
        <taxon>Haplochromini</taxon>
        <taxon>Astatotilapia</taxon>
    </lineage>
</organism>
<dbReference type="InterPro" id="IPR003599">
    <property type="entry name" value="Ig_sub"/>
</dbReference>
<evidence type="ECO:0000259" key="11">
    <source>
        <dbReference type="SMART" id="SM00409"/>
    </source>
</evidence>
<keyword evidence="2" id="KW-1003">Cell membrane</keyword>
<protein>
    <recommendedName>
        <fullName evidence="11">Immunoglobulin domain-containing protein</fullName>
    </recommendedName>
</protein>
<dbReference type="InterPro" id="IPR052051">
    <property type="entry name" value="TCR_complex_component"/>
</dbReference>
<comment type="subcellular location">
    <subcellularLocation>
        <location evidence="1">Cell membrane</location>
    </subcellularLocation>
</comment>
<feature type="transmembrane region" description="Helical" evidence="9">
    <location>
        <begin position="193"/>
        <end position="216"/>
    </location>
</feature>
<evidence type="ECO:0000256" key="2">
    <source>
        <dbReference type="ARBA" id="ARBA00022475"/>
    </source>
</evidence>
<name>A0AAX7TXV7_ASTCA</name>
<reference evidence="12" key="3">
    <citation type="submission" date="2025-09" db="UniProtKB">
        <authorList>
            <consortium name="Ensembl"/>
        </authorList>
    </citation>
    <scope>IDENTIFICATION</scope>
</reference>
<dbReference type="Ensembl" id="ENSACLT00000095265.1">
    <property type="protein sequence ID" value="ENSACLP00000062168.1"/>
    <property type="gene ID" value="ENSACLG00000031094.1"/>
</dbReference>
<proteinExistence type="predicted"/>
<evidence type="ECO:0000256" key="3">
    <source>
        <dbReference type="ARBA" id="ARBA00022729"/>
    </source>
</evidence>
<dbReference type="Proteomes" id="UP000265100">
    <property type="component" value="Chromosome 3"/>
</dbReference>
<evidence type="ECO:0000256" key="6">
    <source>
        <dbReference type="ARBA" id="ARBA00023157"/>
    </source>
</evidence>
<dbReference type="InterPro" id="IPR013783">
    <property type="entry name" value="Ig-like_fold"/>
</dbReference>
<feature type="signal peptide" evidence="10">
    <location>
        <begin position="1"/>
        <end position="24"/>
    </location>
</feature>
<evidence type="ECO:0000313" key="13">
    <source>
        <dbReference type="Proteomes" id="UP000265100"/>
    </source>
</evidence>
<reference evidence="12" key="1">
    <citation type="submission" date="2018-05" db="EMBL/GenBank/DDBJ databases">
        <authorList>
            <person name="Datahose"/>
        </authorList>
    </citation>
    <scope>NUCLEOTIDE SEQUENCE</scope>
</reference>
<feature type="chain" id="PRO_5044335989" description="Immunoglobulin domain-containing protein" evidence="10">
    <location>
        <begin position="25"/>
        <end position="268"/>
    </location>
</feature>
<keyword evidence="6" id="KW-1015">Disulfide bond</keyword>
<dbReference type="InterPro" id="IPR013106">
    <property type="entry name" value="Ig_V-set"/>
</dbReference>
<keyword evidence="7" id="KW-0325">Glycoprotein</keyword>
<evidence type="ECO:0000256" key="9">
    <source>
        <dbReference type="SAM" id="Phobius"/>
    </source>
</evidence>
<dbReference type="GO" id="GO:0005886">
    <property type="term" value="C:plasma membrane"/>
    <property type="evidence" value="ECO:0007669"/>
    <property type="project" value="UniProtKB-SubCell"/>
</dbReference>
<dbReference type="Pfam" id="PF07686">
    <property type="entry name" value="V-set"/>
    <property type="match status" value="1"/>
</dbReference>
<keyword evidence="4" id="KW-0391">Immunity</keyword>